<dbReference type="InterPro" id="IPR000847">
    <property type="entry name" value="LysR_HTH_N"/>
</dbReference>
<protein>
    <submittedName>
        <fullName evidence="6">LysR family transcriptional regulator</fullName>
    </submittedName>
</protein>
<keyword evidence="7" id="KW-1185">Reference proteome</keyword>
<evidence type="ECO:0000313" key="7">
    <source>
        <dbReference type="Proteomes" id="UP000188541"/>
    </source>
</evidence>
<dbReference type="SUPFAM" id="SSF53850">
    <property type="entry name" value="Periplasmic binding protein-like II"/>
    <property type="match status" value="1"/>
</dbReference>
<keyword evidence="2" id="KW-0805">Transcription regulation</keyword>
<dbReference type="OrthoDB" id="9786526at2"/>
<dbReference type="Pfam" id="PF03466">
    <property type="entry name" value="LysR_substrate"/>
    <property type="match status" value="1"/>
</dbReference>
<dbReference type="Pfam" id="PF00126">
    <property type="entry name" value="HTH_1"/>
    <property type="match status" value="1"/>
</dbReference>
<dbReference type="FunFam" id="1.10.10.10:FF:000001">
    <property type="entry name" value="LysR family transcriptional regulator"/>
    <property type="match status" value="1"/>
</dbReference>
<proteinExistence type="inferred from homology"/>
<dbReference type="RefSeq" id="WP_077551005.1">
    <property type="nucleotide sequence ID" value="NZ_MLHO01000028.1"/>
</dbReference>
<evidence type="ECO:0000256" key="3">
    <source>
        <dbReference type="ARBA" id="ARBA00023125"/>
    </source>
</evidence>
<keyword evidence="4" id="KW-0804">Transcription</keyword>
<sequence length="290" mass="32758">MQDKFAGIEEFLATVETGSFSAAGEKLAMTGSAVGKSITRLEQRLGTQLFHRSTRKLVLTREGEVWLASCQRIRDEIEQVQSLLCNEQIEPIGEVRIDLPNIYGRIHLLPKLLKVAQKHPKLRLNLSFEERKIDLITEQIDVSVRFGELDNLNDIIARQIGQNQNRICASPIYLNLQGTPQAPSELIQHICIGSIQPDWLLNNERGEPTRFPVNIQHIMNDGDARLQAALMGLGLVQLPDWLVQPYIEQGSLIPILTNYEPNPDPIHILWQKKLHLQPKVKAVVEALSQP</sequence>
<dbReference type="Gene3D" id="1.10.10.10">
    <property type="entry name" value="Winged helix-like DNA-binding domain superfamily/Winged helix DNA-binding domain"/>
    <property type="match status" value="1"/>
</dbReference>
<dbReference type="PANTHER" id="PTHR30537:SF5">
    <property type="entry name" value="HTH-TYPE TRANSCRIPTIONAL ACTIVATOR TTDR-RELATED"/>
    <property type="match status" value="1"/>
</dbReference>
<dbReference type="STRING" id="1908266.BKK55_05925"/>
<comment type="similarity">
    <text evidence="1">Belongs to the LysR transcriptional regulatory family.</text>
</comment>
<dbReference type="Proteomes" id="UP000188541">
    <property type="component" value="Unassembled WGS sequence"/>
</dbReference>
<organism evidence="6 7">
    <name type="scientific">Rodentibacter genomosp. 2</name>
    <dbReference type="NCBI Taxonomy" id="1908266"/>
    <lineage>
        <taxon>Bacteria</taxon>
        <taxon>Pseudomonadati</taxon>
        <taxon>Pseudomonadota</taxon>
        <taxon>Gammaproteobacteria</taxon>
        <taxon>Pasteurellales</taxon>
        <taxon>Pasteurellaceae</taxon>
        <taxon>Rodentibacter</taxon>
    </lineage>
</organism>
<feature type="domain" description="HTH lysR-type" evidence="5">
    <location>
        <begin position="11"/>
        <end position="60"/>
    </location>
</feature>
<evidence type="ECO:0000259" key="5">
    <source>
        <dbReference type="PROSITE" id="PS50931"/>
    </source>
</evidence>
<dbReference type="GO" id="GO:0003700">
    <property type="term" value="F:DNA-binding transcription factor activity"/>
    <property type="evidence" value="ECO:0007669"/>
    <property type="project" value="InterPro"/>
</dbReference>
<evidence type="ECO:0000256" key="1">
    <source>
        <dbReference type="ARBA" id="ARBA00009437"/>
    </source>
</evidence>
<gene>
    <name evidence="6" type="ORF">BKK55_05925</name>
</gene>
<evidence type="ECO:0000256" key="4">
    <source>
        <dbReference type="ARBA" id="ARBA00023163"/>
    </source>
</evidence>
<dbReference type="InterPro" id="IPR036388">
    <property type="entry name" value="WH-like_DNA-bd_sf"/>
</dbReference>
<dbReference type="SUPFAM" id="SSF46785">
    <property type="entry name" value="Winged helix' DNA-binding domain"/>
    <property type="match status" value="1"/>
</dbReference>
<comment type="caution">
    <text evidence="6">The sequence shown here is derived from an EMBL/GenBank/DDBJ whole genome shotgun (WGS) entry which is preliminary data.</text>
</comment>
<evidence type="ECO:0000313" key="6">
    <source>
        <dbReference type="EMBL" id="OOF56663.1"/>
    </source>
</evidence>
<name>A0A1V3JJ69_9PAST</name>
<dbReference type="PANTHER" id="PTHR30537">
    <property type="entry name" value="HTH-TYPE TRANSCRIPTIONAL REGULATOR"/>
    <property type="match status" value="1"/>
</dbReference>
<dbReference type="GO" id="GO:0003677">
    <property type="term" value="F:DNA binding"/>
    <property type="evidence" value="ECO:0007669"/>
    <property type="project" value="UniProtKB-KW"/>
</dbReference>
<dbReference type="EMBL" id="MLHO01000028">
    <property type="protein sequence ID" value="OOF56663.1"/>
    <property type="molecule type" value="Genomic_DNA"/>
</dbReference>
<keyword evidence="3" id="KW-0238">DNA-binding</keyword>
<dbReference type="CDD" id="cd08475">
    <property type="entry name" value="PBP2_CrgA_like_6"/>
    <property type="match status" value="1"/>
</dbReference>
<dbReference type="PROSITE" id="PS50931">
    <property type="entry name" value="HTH_LYSR"/>
    <property type="match status" value="1"/>
</dbReference>
<dbReference type="AlphaFoldDB" id="A0A1V3JJ69"/>
<dbReference type="InterPro" id="IPR005119">
    <property type="entry name" value="LysR_subst-bd"/>
</dbReference>
<dbReference type="InterPro" id="IPR036390">
    <property type="entry name" value="WH_DNA-bd_sf"/>
</dbReference>
<accession>A0A1V3JJ69</accession>
<reference evidence="6 7" key="1">
    <citation type="submission" date="2016-10" db="EMBL/GenBank/DDBJ databases">
        <title>Rodentibacter gen. nov. and new species.</title>
        <authorList>
            <person name="Christensen H."/>
        </authorList>
    </citation>
    <scope>NUCLEOTIDE SEQUENCE [LARGE SCALE GENOMIC DNA]</scope>
    <source>
        <strain evidence="6 7">1996246016</strain>
    </source>
</reference>
<dbReference type="Gene3D" id="3.40.190.290">
    <property type="match status" value="1"/>
</dbReference>
<evidence type="ECO:0000256" key="2">
    <source>
        <dbReference type="ARBA" id="ARBA00023015"/>
    </source>
</evidence>
<dbReference type="InterPro" id="IPR058163">
    <property type="entry name" value="LysR-type_TF_proteobact-type"/>
</dbReference>